<proteinExistence type="predicted"/>
<reference evidence="2" key="1">
    <citation type="submission" date="2022-10" db="EMBL/GenBank/DDBJ databases">
        <title>Tapping the CABI collections for fungal endophytes: first genome assemblies for Collariella, Neodidymelliopsis, Ascochyta clinopodiicola, Didymella pomorum, Didymosphaeria variabile, Neocosmospora piperis and Neocucurbitaria cava.</title>
        <authorList>
            <person name="Hill R."/>
        </authorList>
    </citation>
    <scope>NUCLEOTIDE SEQUENCE</scope>
    <source>
        <strain evidence="2">IMI 360193</strain>
    </source>
</reference>
<dbReference type="EMBL" id="JAPEUV010000043">
    <property type="protein sequence ID" value="KAJ4337009.1"/>
    <property type="molecule type" value="Genomic_DNA"/>
</dbReference>
<dbReference type="OrthoDB" id="3792932at2759"/>
<sequence length="365" mass="39801">MTKFVASSFPKIAKKHNAFAREMNEEIDINEHEGYQPIKFPIVVEPGIDDEEAGVVGGGTGRKRKQAYAGPSSSPNPGLSNNTTPFFAGRNSRSPVQANSNEDEPEVGTATPPPTGDVQHLTPESIRFADDGRDSRHSSPLSDVPSSAQLSDEDEPLEEPAMRPSADEQDLLHGQNDVSADLIEGHEQEDVLSPHPSQALLRSMDDDFPTEADGFDAESEIQTDNGTVRELSAVPVISHVTSPLEEITEATTTEASTLRNDTERLSEDDKLRGSLTGSDYALMSEEEHWEDGMEALDNFDWDRKGSQWLDSRGLVSIRYGKVGHSAGLFQGNHWDDAEAEHLFPGVKDDLTAPPEEEAVVLTGDQ</sequence>
<feature type="compositionally biased region" description="Basic and acidic residues" evidence="1">
    <location>
        <begin position="260"/>
        <end position="272"/>
    </location>
</feature>
<feature type="region of interest" description="Disordered" evidence="1">
    <location>
        <begin position="244"/>
        <end position="272"/>
    </location>
</feature>
<keyword evidence="3" id="KW-1185">Reference proteome</keyword>
<name>A0A9W8WZA1_9PLEO</name>
<feature type="compositionally biased region" description="Basic and acidic residues" evidence="1">
    <location>
        <begin position="127"/>
        <end position="137"/>
    </location>
</feature>
<evidence type="ECO:0000313" key="3">
    <source>
        <dbReference type="Proteomes" id="UP001140562"/>
    </source>
</evidence>
<evidence type="ECO:0000256" key="1">
    <source>
        <dbReference type="SAM" id="MobiDB-lite"/>
    </source>
</evidence>
<organism evidence="2 3">
    <name type="scientific">Didymella glomerata</name>
    <dbReference type="NCBI Taxonomy" id="749621"/>
    <lineage>
        <taxon>Eukaryota</taxon>
        <taxon>Fungi</taxon>
        <taxon>Dikarya</taxon>
        <taxon>Ascomycota</taxon>
        <taxon>Pezizomycotina</taxon>
        <taxon>Dothideomycetes</taxon>
        <taxon>Pleosporomycetidae</taxon>
        <taxon>Pleosporales</taxon>
        <taxon>Pleosporineae</taxon>
        <taxon>Didymellaceae</taxon>
        <taxon>Didymella</taxon>
    </lineage>
</organism>
<evidence type="ECO:0000313" key="2">
    <source>
        <dbReference type="EMBL" id="KAJ4337009.1"/>
    </source>
</evidence>
<feature type="compositionally biased region" description="Polar residues" evidence="1">
    <location>
        <begin position="138"/>
        <end position="150"/>
    </location>
</feature>
<comment type="caution">
    <text evidence="2">The sequence shown here is derived from an EMBL/GenBank/DDBJ whole genome shotgun (WGS) entry which is preliminary data.</text>
</comment>
<dbReference type="AlphaFoldDB" id="A0A9W8WZA1"/>
<feature type="compositionally biased region" description="Low complexity" evidence="1">
    <location>
        <begin position="70"/>
        <end position="85"/>
    </location>
</feature>
<feature type="region of interest" description="Disordered" evidence="1">
    <location>
        <begin position="45"/>
        <end position="177"/>
    </location>
</feature>
<protein>
    <submittedName>
        <fullName evidence="2">Uncharacterized protein</fullName>
    </submittedName>
</protein>
<dbReference type="Proteomes" id="UP001140562">
    <property type="component" value="Unassembled WGS sequence"/>
</dbReference>
<accession>A0A9W8WZA1</accession>
<feature type="compositionally biased region" description="Polar residues" evidence="1">
    <location>
        <begin position="91"/>
        <end position="100"/>
    </location>
</feature>
<gene>
    <name evidence="2" type="ORF">N0V87_005028</name>
</gene>